<dbReference type="GO" id="GO:1902025">
    <property type="term" value="P:nitrate import"/>
    <property type="evidence" value="ECO:0007669"/>
    <property type="project" value="TreeGrafter"/>
</dbReference>
<proteinExistence type="inferred from homology"/>
<keyword evidence="4" id="KW-0964">Secreted</keyword>
<evidence type="ECO:0000256" key="8">
    <source>
        <dbReference type="SAM" id="SignalP"/>
    </source>
</evidence>
<evidence type="ECO:0000256" key="2">
    <source>
        <dbReference type="ARBA" id="ARBA00008963"/>
    </source>
</evidence>
<dbReference type="GO" id="GO:1901371">
    <property type="term" value="P:regulation of leaf morphogenesis"/>
    <property type="evidence" value="ECO:0007669"/>
    <property type="project" value="TreeGrafter"/>
</dbReference>
<feature type="chain" id="PRO_5029717177" evidence="8">
    <location>
        <begin position="24"/>
        <end position="97"/>
    </location>
</feature>
<evidence type="ECO:0000256" key="5">
    <source>
        <dbReference type="ARBA" id="ARBA00022702"/>
    </source>
</evidence>
<accession>A0A7J7CQH6</accession>
<name>A0A7J7CQH6_TRIWF</name>
<sequence>MANVTYTACLFLVLIMIFSSTELGFIEGRKLTKNLVKDVECFSPDGKSVPRNTRKNINVASPKHYLHHGIKDSEGFVEAFRPTTPGHSPGVGHSIHN</sequence>
<comment type="subcellular location">
    <subcellularLocation>
        <location evidence="1">Secreted</location>
        <location evidence="1">Extracellular space</location>
        <location evidence="1">Apoplast</location>
    </subcellularLocation>
</comment>
<evidence type="ECO:0000256" key="6">
    <source>
        <dbReference type="ARBA" id="ARBA00022729"/>
    </source>
</evidence>
<evidence type="ECO:0000256" key="1">
    <source>
        <dbReference type="ARBA" id="ARBA00004271"/>
    </source>
</evidence>
<dbReference type="AlphaFoldDB" id="A0A7J7CQH6"/>
<keyword evidence="7" id="KW-0379">Hydroxylation</keyword>
<evidence type="ECO:0000256" key="3">
    <source>
        <dbReference type="ARBA" id="ARBA00022523"/>
    </source>
</evidence>
<dbReference type="InterPro" id="IPR033250">
    <property type="entry name" value="CEP"/>
</dbReference>
<comment type="similarity">
    <text evidence="2">Belongs to the C-terminally encoded plant signaling peptide (CEP) family.</text>
</comment>
<feature type="signal peptide" evidence="8">
    <location>
        <begin position="1"/>
        <end position="23"/>
    </location>
</feature>
<gene>
    <name evidence="9" type="ORF">HS088_TW14G00261</name>
</gene>
<dbReference type="GO" id="GO:0048364">
    <property type="term" value="P:root development"/>
    <property type="evidence" value="ECO:0007669"/>
    <property type="project" value="InterPro"/>
</dbReference>
<organism evidence="9 10">
    <name type="scientific">Tripterygium wilfordii</name>
    <name type="common">Thunder God vine</name>
    <dbReference type="NCBI Taxonomy" id="458696"/>
    <lineage>
        <taxon>Eukaryota</taxon>
        <taxon>Viridiplantae</taxon>
        <taxon>Streptophyta</taxon>
        <taxon>Embryophyta</taxon>
        <taxon>Tracheophyta</taxon>
        <taxon>Spermatophyta</taxon>
        <taxon>Magnoliopsida</taxon>
        <taxon>eudicotyledons</taxon>
        <taxon>Gunneridae</taxon>
        <taxon>Pentapetalae</taxon>
        <taxon>rosids</taxon>
        <taxon>fabids</taxon>
        <taxon>Celastrales</taxon>
        <taxon>Celastraceae</taxon>
        <taxon>Tripterygium</taxon>
    </lineage>
</organism>
<dbReference type="Proteomes" id="UP000593562">
    <property type="component" value="Unassembled WGS sequence"/>
</dbReference>
<protein>
    <submittedName>
        <fullName evidence="9">Uncharacterized protein</fullName>
    </submittedName>
</protein>
<dbReference type="EMBL" id="JAAARO010000014">
    <property type="protein sequence ID" value="KAF5736126.1"/>
    <property type="molecule type" value="Genomic_DNA"/>
</dbReference>
<dbReference type="GO" id="GO:0006995">
    <property type="term" value="P:cellular response to nitrogen starvation"/>
    <property type="evidence" value="ECO:0007669"/>
    <property type="project" value="UniProtKB-ARBA"/>
</dbReference>
<dbReference type="PANTHER" id="PTHR33348:SF44">
    <property type="entry name" value="PRECURSOR OF CEP6"/>
    <property type="match status" value="1"/>
</dbReference>
<dbReference type="InParanoid" id="A0A7J7CQH6"/>
<reference evidence="9 10" key="1">
    <citation type="journal article" date="2020" name="Nat. Commun.">
        <title>Genome of Tripterygium wilfordii and identification of cytochrome P450 involved in triptolide biosynthesis.</title>
        <authorList>
            <person name="Tu L."/>
            <person name="Su P."/>
            <person name="Zhang Z."/>
            <person name="Gao L."/>
            <person name="Wang J."/>
            <person name="Hu T."/>
            <person name="Zhou J."/>
            <person name="Zhang Y."/>
            <person name="Zhao Y."/>
            <person name="Liu Y."/>
            <person name="Song Y."/>
            <person name="Tong Y."/>
            <person name="Lu Y."/>
            <person name="Yang J."/>
            <person name="Xu C."/>
            <person name="Jia M."/>
            <person name="Peters R.J."/>
            <person name="Huang L."/>
            <person name="Gao W."/>
        </authorList>
    </citation>
    <scope>NUCLEOTIDE SEQUENCE [LARGE SCALE GENOMIC DNA]</scope>
    <source>
        <strain evidence="10">cv. XIE 37</strain>
        <tissue evidence="9">Leaf</tissue>
    </source>
</reference>
<evidence type="ECO:0000256" key="7">
    <source>
        <dbReference type="ARBA" id="ARBA00023278"/>
    </source>
</evidence>
<keyword evidence="6 8" id="KW-0732">Signal</keyword>
<keyword evidence="3" id="KW-0052">Apoplast</keyword>
<keyword evidence="10" id="KW-1185">Reference proteome</keyword>
<evidence type="ECO:0000313" key="10">
    <source>
        <dbReference type="Proteomes" id="UP000593562"/>
    </source>
</evidence>
<keyword evidence="5" id="KW-0372">Hormone</keyword>
<evidence type="ECO:0000313" key="9">
    <source>
        <dbReference type="EMBL" id="KAF5736126.1"/>
    </source>
</evidence>
<dbReference type="GO" id="GO:0005179">
    <property type="term" value="F:hormone activity"/>
    <property type="evidence" value="ECO:0007669"/>
    <property type="project" value="UniProtKB-KW"/>
</dbReference>
<dbReference type="GO" id="GO:0048046">
    <property type="term" value="C:apoplast"/>
    <property type="evidence" value="ECO:0007669"/>
    <property type="project" value="UniProtKB-SubCell"/>
</dbReference>
<dbReference type="GO" id="GO:2000280">
    <property type="term" value="P:regulation of root development"/>
    <property type="evidence" value="ECO:0007669"/>
    <property type="project" value="TreeGrafter"/>
</dbReference>
<comment type="caution">
    <text evidence="9">The sequence shown here is derived from an EMBL/GenBank/DDBJ whole genome shotgun (WGS) entry which is preliminary data.</text>
</comment>
<dbReference type="PANTHER" id="PTHR33348">
    <property type="entry name" value="PRECURSOR OF CEP5"/>
    <property type="match status" value="1"/>
</dbReference>
<evidence type="ECO:0000256" key="4">
    <source>
        <dbReference type="ARBA" id="ARBA00022525"/>
    </source>
</evidence>